<dbReference type="EMBL" id="JBEFKJ010000020">
    <property type="protein sequence ID" value="KAL2040639.1"/>
    <property type="molecule type" value="Genomic_DNA"/>
</dbReference>
<gene>
    <name evidence="1" type="ORF">N7G274_006618</name>
</gene>
<keyword evidence="2" id="KW-1185">Reference proteome</keyword>
<evidence type="ECO:0000313" key="2">
    <source>
        <dbReference type="Proteomes" id="UP001590950"/>
    </source>
</evidence>
<dbReference type="Proteomes" id="UP001590950">
    <property type="component" value="Unassembled WGS sequence"/>
</dbReference>
<proteinExistence type="predicted"/>
<name>A0ABR4A7C0_9LECA</name>
<sequence>MAPSSLSPALNLPAGAASPQKAAIAFEPRAEHQNLCKAGRAEIKMEDIVRIAKTSPLARVHLEVCALGETIESVNTTMMVRCKDLEMRESLRRSWFQQSDVDYS</sequence>
<comment type="caution">
    <text evidence="1">The sequence shown here is derived from an EMBL/GenBank/DDBJ whole genome shotgun (WGS) entry which is preliminary data.</text>
</comment>
<protein>
    <submittedName>
        <fullName evidence="1">Uncharacterized protein</fullName>
    </submittedName>
</protein>
<accession>A0ABR4A7C0</accession>
<organism evidence="1 2">
    <name type="scientific">Stereocaulon virgatum</name>
    <dbReference type="NCBI Taxonomy" id="373712"/>
    <lineage>
        <taxon>Eukaryota</taxon>
        <taxon>Fungi</taxon>
        <taxon>Dikarya</taxon>
        <taxon>Ascomycota</taxon>
        <taxon>Pezizomycotina</taxon>
        <taxon>Lecanoromycetes</taxon>
        <taxon>OSLEUM clade</taxon>
        <taxon>Lecanoromycetidae</taxon>
        <taxon>Lecanorales</taxon>
        <taxon>Lecanorineae</taxon>
        <taxon>Stereocaulaceae</taxon>
        <taxon>Stereocaulon</taxon>
    </lineage>
</organism>
<evidence type="ECO:0000313" key="1">
    <source>
        <dbReference type="EMBL" id="KAL2040639.1"/>
    </source>
</evidence>
<reference evidence="1 2" key="1">
    <citation type="submission" date="2024-09" db="EMBL/GenBank/DDBJ databases">
        <title>Rethinking Asexuality: The Enigmatic Case of Functional Sexual Genes in Lepraria (Stereocaulaceae).</title>
        <authorList>
            <person name="Doellman M."/>
            <person name="Sun Y."/>
            <person name="Barcenas-Pena A."/>
            <person name="Lumbsch H.T."/>
            <person name="Grewe F."/>
        </authorList>
    </citation>
    <scope>NUCLEOTIDE SEQUENCE [LARGE SCALE GENOMIC DNA]</scope>
    <source>
        <strain evidence="1 2">Mercado 3170</strain>
    </source>
</reference>